<keyword evidence="2" id="KW-1185">Reference proteome</keyword>
<dbReference type="PANTHER" id="PTHR30348">
    <property type="entry name" value="UNCHARACTERIZED PROTEIN YECE"/>
    <property type="match status" value="1"/>
</dbReference>
<dbReference type="AlphaFoldDB" id="A0A975DHJ8"/>
<sequence length="282" mass="32817">MLYLGCPQWSSNHWKGNCFSQHVKAKDMLHEYAQVFNSVEGNTTFYADPQSSTIQNWYDSVPDDFRFTFKLPKRFSHESGLRPDKHALLDWFKLMAPLLPKLGQVMLQLPASVGPQHVDLLFQFIKLIPDEFPMALEVRHPLFFKKGEEERKLNRLLIDRQINRIIMDTRPLFSEAPCTPAIIDAQRKKPRLPVNVIATSTSPIVRFVGCDTRIDNRAFYAPWLDKIRVWLQQGKSPYVFFHTTDNIDSPFLARQFIQDLGVEHQVLSPFPAEKEIRQDSLF</sequence>
<protein>
    <submittedName>
        <fullName evidence="1">DUF72 domain-containing protein</fullName>
    </submittedName>
</protein>
<dbReference type="RefSeq" id="WP_208843521.1">
    <property type="nucleotide sequence ID" value="NZ_CP072133.1"/>
</dbReference>
<proteinExistence type="predicted"/>
<dbReference type="KEGG" id="pxi:J5O05_02930"/>
<dbReference type="Proteomes" id="UP000664904">
    <property type="component" value="Chromosome"/>
</dbReference>
<dbReference type="Gene3D" id="3.20.20.410">
    <property type="entry name" value="Protein of unknown function UPF0759"/>
    <property type="match status" value="1"/>
</dbReference>
<evidence type="ECO:0000313" key="1">
    <source>
        <dbReference type="EMBL" id="QTH71898.1"/>
    </source>
</evidence>
<name>A0A975DHJ8_9GAMM</name>
<evidence type="ECO:0000313" key="2">
    <source>
        <dbReference type="Proteomes" id="UP000664904"/>
    </source>
</evidence>
<gene>
    <name evidence="1" type="ORF">J5O05_02930</name>
</gene>
<dbReference type="Pfam" id="PF01904">
    <property type="entry name" value="DUF72"/>
    <property type="match status" value="1"/>
</dbReference>
<dbReference type="InterPro" id="IPR002763">
    <property type="entry name" value="DUF72"/>
</dbReference>
<dbReference type="SUPFAM" id="SSF117396">
    <property type="entry name" value="TM1631-like"/>
    <property type="match status" value="1"/>
</dbReference>
<organism evidence="1 2">
    <name type="scientific">Pseudoalteromonas xiamenensis</name>
    <dbReference type="NCBI Taxonomy" id="882626"/>
    <lineage>
        <taxon>Bacteria</taxon>
        <taxon>Pseudomonadati</taxon>
        <taxon>Pseudomonadota</taxon>
        <taxon>Gammaproteobacteria</taxon>
        <taxon>Alteromonadales</taxon>
        <taxon>Pseudoalteromonadaceae</taxon>
        <taxon>Pseudoalteromonas</taxon>
    </lineage>
</organism>
<accession>A0A975DHJ8</accession>
<reference evidence="1" key="1">
    <citation type="submission" date="2021-03" db="EMBL/GenBank/DDBJ databases">
        <title>Complete Genome of Pseudoalteromonas xiamenensis STKMTI.2, a new potential marine bacterium producing anti-Vibrio compounds.</title>
        <authorList>
            <person name="Handayani D.P."/>
            <person name="Isnansetyo A."/>
            <person name="Istiqomah I."/>
            <person name="Jumina J."/>
        </authorList>
    </citation>
    <scope>NUCLEOTIDE SEQUENCE</scope>
    <source>
        <strain evidence="1">STKMTI.2</strain>
    </source>
</reference>
<dbReference type="InterPro" id="IPR036520">
    <property type="entry name" value="UPF0759_sf"/>
</dbReference>
<dbReference type="PANTHER" id="PTHR30348:SF9">
    <property type="entry name" value="UPF0759 PROTEIN YECE"/>
    <property type="match status" value="1"/>
</dbReference>
<dbReference type="EMBL" id="CP072133">
    <property type="protein sequence ID" value="QTH71898.1"/>
    <property type="molecule type" value="Genomic_DNA"/>
</dbReference>